<dbReference type="InterPro" id="IPR004360">
    <property type="entry name" value="Glyas_Fos-R_dOase_dom"/>
</dbReference>
<accession>A0ABU7RHZ4</accession>
<dbReference type="Gene3D" id="3.10.180.10">
    <property type="entry name" value="2,3-Dihydroxybiphenyl 1,2-Dioxygenase, domain 1"/>
    <property type="match status" value="1"/>
</dbReference>
<sequence>MANLKFNPVVWFEIYVEDIDRATRFYENVLSIRLEDASDPTNEETQMRFFPGNMEWHGTGGALVKMKGVKAGGGNVLVYFACEDCGVEEGRVEAAGGKIIQPKTSIGEHGFCAIVQDTEGNVFGLHSMK</sequence>
<dbReference type="InterPro" id="IPR037523">
    <property type="entry name" value="VOC_core"/>
</dbReference>
<reference evidence="2 3" key="1">
    <citation type="submission" date="2024-01" db="EMBL/GenBank/DDBJ databases">
        <title>Niabella digestum sp. nov., isolated from waste digestion system.</title>
        <authorList>
            <person name="Zhang L."/>
        </authorList>
    </citation>
    <scope>NUCLEOTIDE SEQUENCE [LARGE SCALE GENOMIC DNA]</scope>
    <source>
        <strain evidence="2 3">A18</strain>
    </source>
</reference>
<feature type="domain" description="VOC" evidence="1">
    <location>
        <begin position="8"/>
        <end position="128"/>
    </location>
</feature>
<dbReference type="Proteomes" id="UP001357452">
    <property type="component" value="Unassembled WGS sequence"/>
</dbReference>
<dbReference type="EMBL" id="JAZGLY010000005">
    <property type="protein sequence ID" value="MEE6187627.1"/>
    <property type="molecule type" value="Genomic_DNA"/>
</dbReference>
<dbReference type="PROSITE" id="PS51819">
    <property type="entry name" value="VOC"/>
    <property type="match status" value="1"/>
</dbReference>
<dbReference type="SUPFAM" id="SSF54593">
    <property type="entry name" value="Glyoxalase/Bleomycin resistance protein/Dihydroxybiphenyl dioxygenase"/>
    <property type="match status" value="1"/>
</dbReference>
<proteinExistence type="predicted"/>
<protein>
    <submittedName>
        <fullName evidence="2">VOC family protein</fullName>
    </submittedName>
</protein>
<dbReference type="InterPro" id="IPR029068">
    <property type="entry name" value="Glyas_Bleomycin-R_OHBP_Dase"/>
</dbReference>
<dbReference type="InterPro" id="IPR052164">
    <property type="entry name" value="Anthracycline_SecMetBiosynth"/>
</dbReference>
<dbReference type="CDD" id="cd07247">
    <property type="entry name" value="SgaA_N_like"/>
    <property type="match status" value="1"/>
</dbReference>
<name>A0ABU7RHZ4_9BACT</name>
<evidence type="ECO:0000313" key="3">
    <source>
        <dbReference type="Proteomes" id="UP001357452"/>
    </source>
</evidence>
<gene>
    <name evidence="2" type="ORF">V2H41_10105</name>
</gene>
<dbReference type="RefSeq" id="WP_330975035.1">
    <property type="nucleotide sequence ID" value="NZ_JAZGLY010000005.1"/>
</dbReference>
<dbReference type="PANTHER" id="PTHR33993">
    <property type="entry name" value="GLYOXALASE-RELATED"/>
    <property type="match status" value="1"/>
</dbReference>
<evidence type="ECO:0000313" key="2">
    <source>
        <dbReference type="EMBL" id="MEE6187627.1"/>
    </source>
</evidence>
<comment type="caution">
    <text evidence="2">The sequence shown here is derived from an EMBL/GenBank/DDBJ whole genome shotgun (WGS) entry which is preliminary data.</text>
</comment>
<keyword evidence="3" id="KW-1185">Reference proteome</keyword>
<evidence type="ECO:0000259" key="1">
    <source>
        <dbReference type="PROSITE" id="PS51819"/>
    </source>
</evidence>
<dbReference type="PANTHER" id="PTHR33993:SF2">
    <property type="entry name" value="VOC DOMAIN-CONTAINING PROTEIN"/>
    <property type="match status" value="1"/>
</dbReference>
<organism evidence="2 3">
    <name type="scientific">Niabella digestorum</name>
    <dbReference type="NCBI Taxonomy" id="3117701"/>
    <lineage>
        <taxon>Bacteria</taxon>
        <taxon>Pseudomonadati</taxon>
        <taxon>Bacteroidota</taxon>
        <taxon>Chitinophagia</taxon>
        <taxon>Chitinophagales</taxon>
        <taxon>Chitinophagaceae</taxon>
        <taxon>Niabella</taxon>
    </lineage>
</organism>
<dbReference type="Pfam" id="PF00903">
    <property type="entry name" value="Glyoxalase"/>
    <property type="match status" value="1"/>
</dbReference>